<evidence type="ECO:0000313" key="19">
    <source>
        <dbReference type="EMBL" id="CAF4012006.1"/>
    </source>
</evidence>
<dbReference type="Proteomes" id="UP000663829">
    <property type="component" value="Unassembled WGS sequence"/>
</dbReference>
<dbReference type="InterPro" id="IPR002067">
    <property type="entry name" value="MCP"/>
</dbReference>
<comment type="function">
    <text evidence="13">ADP:ATP antiporter that mediates import of ADP into the mitochondrial matrix for ATP synthesis, and export of ATP out to fuel the cell. Cycles between the cytoplasmic-open state (c-state) and the matrix-open state (m-state): operates by the alternating access mechanism with a single substrate-binding site intermittently exposed to either the cytosolic (c-state) or matrix (m-state) side of the inner mitochondrial membrane.</text>
</comment>
<evidence type="ECO:0000256" key="7">
    <source>
        <dbReference type="ARBA" id="ARBA00022737"/>
    </source>
</evidence>
<keyword evidence="8" id="KW-0999">Mitochondrion inner membrane</keyword>
<dbReference type="GO" id="GO:1901029">
    <property type="term" value="P:negative regulation of mitochondrial outer membrane permeabilization involved in apoptotic signaling pathway"/>
    <property type="evidence" value="ECO:0007669"/>
    <property type="project" value="TreeGrafter"/>
</dbReference>
<dbReference type="PANTHER" id="PTHR45635">
    <property type="entry name" value="ADP,ATP CARRIER PROTEIN 1-RELATED-RELATED"/>
    <property type="match status" value="1"/>
</dbReference>
<evidence type="ECO:0000256" key="5">
    <source>
        <dbReference type="ARBA" id="ARBA00022449"/>
    </source>
</evidence>
<evidence type="ECO:0000256" key="10">
    <source>
        <dbReference type="ARBA" id="ARBA00023128"/>
    </source>
</evidence>
<organism evidence="18 21">
    <name type="scientific">Didymodactylos carnosus</name>
    <dbReference type="NCBI Taxonomy" id="1234261"/>
    <lineage>
        <taxon>Eukaryota</taxon>
        <taxon>Metazoa</taxon>
        <taxon>Spiralia</taxon>
        <taxon>Gnathifera</taxon>
        <taxon>Rotifera</taxon>
        <taxon>Eurotatoria</taxon>
        <taxon>Bdelloidea</taxon>
        <taxon>Philodinida</taxon>
        <taxon>Philodinidae</taxon>
        <taxon>Didymodactylos</taxon>
    </lineage>
</organism>
<keyword evidence="11 14" id="KW-0472">Membrane</keyword>
<evidence type="ECO:0000256" key="3">
    <source>
        <dbReference type="ARBA" id="ARBA00011245"/>
    </source>
</evidence>
<keyword evidence="9 16" id="KW-1133">Transmembrane helix</keyword>
<keyword evidence="5" id="KW-0050">Antiport</keyword>
<evidence type="ECO:0000256" key="16">
    <source>
        <dbReference type="RuleBase" id="RU368008"/>
    </source>
</evidence>
<dbReference type="InterPro" id="IPR018108">
    <property type="entry name" value="MCP_transmembrane"/>
</dbReference>
<sequence length="313" mass="34565">MAVVKEKAPAKLSPIESFALSAVAAVVANTAAAPIERVQLLLQCQGEMLKQGTISRPYTGMIDCIRQTFRSEGLISFWRGNLATCIRYFPTQAMNFAFKDHIKTMFKQNKDDPYMVNFAKNVASGGVAGTLSLSFVYSLDYARTRLANDVKSIKNGGDGRKYNGLVDVYRKTFASDGIVGLYRGFVISCVGIFVYRGCYFGLYDTLRPMVVRRDPDLTHLAILGYSVTFTSGLISYPINTIRRRMMMTSGEAVKYKGAMDCMFQIIRNEGPTGLFKGFQVIVLRAVTGAVLLPAFDKLVQLYIGITVDTKTSG</sequence>
<dbReference type="PRINTS" id="PR00927">
    <property type="entry name" value="ADPTRNSLCASE"/>
</dbReference>
<evidence type="ECO:0000256" key="2">
    <source>
        <dbReference type="ARBA" id="ARBA00006375"/>
    </source>
</evidence>
<evidence type="ECO:0000313" key="21">
    <source>
        <dbReference type="Proteomes" id="UP000663829"/>
    </source>
</evidence>
<dbReference type="GO" id="GO:0140021">
    <property type="term" value="P:mitochondrial ADP transmembrane transport"/>
    <property type="evidence" value="ECO:0007669"/>
    <property type="project" value="InterPro"/>
</dbReference>
<dbReference type="PRINTS" id="PR00926">
    <property type="entry name" value="MITOCARRIER"/>
</dbReference>
<dbReference type="InterPro" id="IPR002113">
    <property type="entry name" value="ADT_euk_type"/>
</dbReference>
<feature type="repeat" description="Solcar" evidence="14">
    <location>
        <begin position="12"/>
        <end position="105"/>
    </location>
</feature>
<feature type="transmembrane region" description="Helical" evidence="16">
    <location>
        <begin position="222"/>
        <end position="239"/>
    </location>
</feature>
<reference evidence="18" key="1">
    <citation type="submission" date="2021-02" db="EMBL/GenBank/DDBJ databases">
        <authorList>
            <person name="Nowell W R."/>
        </authorList>
    </citation>
    <scope>NUCLEOTIDE SEQUENCE</scope>
</reference>
<evidence type="ECO:0000256" key="9">
    <source>
        <dbReference type="ARBA" id="ARBA00022989"/>
    </source>
</evidence>
<feature type="repeat" description="Solcar" evidence="14">
    <location>
        <begin position="116"/>
        <end position="209"/>
    </location>
</feature>
<evidence type="ECO:0000256" key="8">
    <source>
        <dbReference type="ARBA" id="ARBA00022792"/>
    </source>
</evidence>
<comment type="caution">
    <text evidence="16">Lacks conserved residue(s) required for the propagation of feature annotation.</text>
</comment>
<evidence type="ECO:0000256" key="11">
    <source>
        <dbReference type="ARBA" id="ARBA00023136"/>
    </source>
</evidence>
<keyword evidence="4 15" id="KW-0813">Transport</keyword>
<evidence type="ECO:0000256" key="12">
    <source>
        <dbReference type="ARBA" id="ARBA00024143"/>
    </source>
</evidence>
<evidence type="ECO:0000256" key="14">
    <source>
        <dbReference type="PROSITE-ProRule" id="PRU00282"/>
    </source>
</evidence>
<dbReference type="PANTHER" id="PTHR45635:SF14">
    <property type="entry name" value="ADP_ATP TRANSLOCASE"/>
    <property type="match status" value="1"/>
</dbReference>
<keyword evidence="6 14" id="KW-0812">Transmembrane</keyword>
<comment type="catalytic activity">
    <reaction evidence="12">
        <text>ADP(in) + ATP(out) = ADP(out) + ATP(in)</text>
        <dbReference type="Rhea" id="RHEA:34999"/>
        <dbReference type="ChEBI" id="CHEBI:30616"/>
        <dbReference type="ChEBI" id="CHEBI:456216"/>
    </reaction>
    <physiologicalReaction direction="left-to-right" evidence="12">
        <dbReference type="Rhea" id="RHEA:35000"/>
    </physiologicalReaction>
</comment>
<dbReference type="InterPro" id="IPR023395">
    <property type="entry name" value="MCP_dom_sf"/>
</dbReference>
<keyword evidence="10" id="KW-0496">Mitochondrion</keyword>
<name>A0A815EQM6_9BILA</name>
<comment type="subcellular location">
    <subcellularLocation>
        <location evidence="16">Membrane</location>
        <topology evidence="16">Multi-pass membrane protein</topology>
    </subcellularLocation>
    <subcellularLocation>
        <location evidence="1">Mitochondrion inner membrane</location>
        <topology evidence="1">Multi-pass membrane protein</topology>
    </subcellularLocation>
</comment>
<dbReference type="OrthoDB" id="270584at2759"/>
<evidence type="ECO:0000256" key="4">
    <source>
        <dbReference type="ARBA" id="ARBA00022448"/>
    </source>
</evidence>
<dbReference type="GO" id="GO:1990544">
    <property type="term" value="P:mitochondrial ATP transmembrane transport"/>
    <property type="evidence" value="ECO:0007669"/>
    <property type="project" value="InterPro"/>
</dbReference>
<evidence type="ECO:0000256" key="15">
    <source>
        <dbReference type="RuleBase" id="RU000488"/>
    </source>
</evidence>
<comment type="function">
    <text evidence="16">Catalyzes the exchange of ADP and ATP across the membrane.</text>
</comment>
<dbReference type="Pfam" id="PF00153">
    <property type="entry name" value="Mito_carr"/>
    <property type="match status" value="3"/>
</dbReference>
<dbReference type="Gene3D" id="1.50.40.10">
    <property type="entry name" value="Mitochondrial carrier domain"/>
    <property type="match status" value="1"/>
</dbReference>
<evidence type="ECO:0000256" key="1">
    <source>
        <dbReference type="ARBA" id="ARBA00004448"/>
    </source>
</evidence>
<evidence type="ECO:0000256" key="6">
    <source>
        <dbReference type="ARBA" id="ARBA00022692"/>
    </source>
</evidence>
<dbReference type="EMBL" id="CAJOBA010035847">
    <property type="protein sequence ID" value="CAF4012006.1"/>
    <property type="molecule type" value="Genomic_DNA"/>
</dbReference>
<evidence type="ECO:0000313" key="17">
    <source>
        <dbReference type="EMBL" id="CAF1202245.1"/>
    </source>
</evidence>
<feature type="transmembrane region" description="Helical" evidence="16">
    <location>
        <begin position="180"/>
        <end position="202"/>
    </location>
</feature>
<dbReference type="PROSITE" id="PS50920">
    <property type="entry name" value="SOLCAR"/>
    <property type="match status" value="3"/>
</dbReference>
<comment type="similarity">
    <text evidence="2 15">Belongs to the mitochondrial carrier (TC 2.A.29) family.</text>
</comment>
<gene>
    <name evidence="18" type="ORF">GPM918_LOCUS29357</name>
    <name evidence="17" type="ORF">OVA965_LOCUS24043</name>
    <name evidence="20" type="ORF">SRO942_LOCUS29928</name>
    <name evidence="19" type="ORF">TMI583_LOCUS24761</name>
</gene>
<keyword evidence="21" id="KW-1185">Reference proteome</keyword>
<keyword evidence="7" id="KW-0677">Repeat</keyword>
<dbReference type="Proteomes" id="UP000681722">
    <property type="component" value="Unassembled WGS sequence"/>
</dbReference>
<dbReference type="EMBL" id="CAJNOQ010013290">
    <property type="protein sequence ID" value="CAF1318551.1"/>
    <property type="molecule type" value="Genomic_DNA"/>
</dbReference>
<dbReference type="FunFam" id="1.50.40.10:FF:000096">
    <property type="entry name" value="ADP,ATP carrier protein 1, mitochondrial"/>
    <property type="match status" value="1"/>
</dbReference>
<dbReference type="SUPFAM" id="SSF103506">
    <property type="entry name" value="Mitochondrial carrier"/>
    <property type="match status" value="1"/>
</dbReference>
<evidence type="ECO:0000313" key="20">
    <source>
        <dbReference type="EMBL" id="CAF4162173.1"/>
    </source>
</evidence>
<accession>A0A815EQM6</accession>
<dbReference type="AlphaFoldDB" id="A0A815EQM6"/>
<dbReference type="EMBL" id="CAJNOK010014315">
    <property type="protein sequence ID" value="CAF1202245.1"/>
    <property type="molecule type" value="Genomic_DNA"/>
</dbReference>
<comment type="caution">
    <text evidence="18">The sequence shown here is derived from an EMBL/GenBank/DDBJ whole genome shotgun (WGS) entry which is preliminary data.</text>
</comment>
<dbReference type="Proteomes" id="UP000677228">
    <property type="component" value="Unassembled WGS sequence"/>
</dbReference>
<protein>
    <recommendedName>
        <fullName evidence="16">ADP/ATP translocase</fullName>
    </recommendedName>
    <alternativeName>
        <fullName evidence="16">ADP,ATP carrier protein</fullName>
    </alternativeName>
</protein>
<feature type="repeat" description="Solcar" evidence="14">
    <location>
        <begin position="215"/>
        <end position="301"/>
    </location>
</feature>
<dbReference type="EMBL" id="CAJOBC010046388">
    <property type="protein sequence ID" value="CAF4162173.1"/>
    <property type="molecule type" value="Genomic_DNA"/>
</dbReference>
<evidence type="ECO:0000256" key="13">
    <source>
        <dbReference type="ARBA" id="ARBA00045250"/>
    </source>
</evidence>
<evidence type="ECO:0000313" key="18">
    <source>
        <dbReference type="EMBL" id="CAF1318551.1"/>
    </source>
</evidence>
<proteinExistence type="inferred from homology"/>
<dbReference type="GO" id="GO:0005471">
    <property type="term" value="F:ATP:ADP antiporter activity"/>
    <property type="evidence" value="ECO:0007669"/>
    <property type="project" value="UniProtKB-UniRule"/>
</dbReference>
<dbReference type="GO" id="GO:0005743">
    <property type="term" value="C:mitochondrial inner membrane"/>
    <property type="evidence" value="ECO:0007669"/>
    <property type="project" value="UniProtKB-SubCell"/>
</dbReference>
<dbReference type="Proteomes" id="UP000682733">
    <property type="component" value="Unassembled WGS sequence"/>
</dbReference>
<comment type="subunit">
    <text evidence="3 16">Monomer.</text>
</comment>